<dbReference type="OrthoDB" id="4458334at2"/>
<organism evidence="1 2">
    <name type="scientific">Streptomyces kaniharaensis</name>
    <dbReference type="NCBI Taxonomy" id="212423"/>
    <lineage>
        <taxon>Bacteria</taxon>
        <taxon>Bacillati</taxon>
        <taxon>Actinomycetota</taxon>
        <taxon>Actinomycetes</taxon>
        <taxon>Kitasatosporales</taxon>
        <taxon>Streptomycetaceae</taxon>
        <taxon>Streptomyces</taxon>
    </lineage>
</organism>
<sequence>MRITDARTGHRTEIHPHRAGLLRVTVQAGQPGRPFELADLRALLTADVLARIAELQGLQVITRLSLPDAPAEQIEALLRKAARLGIHPPAGTTAYPDPAADLHVTAHPHPDIPPVPLMTVGRVLAPRAGEWDAEAAEPGAAGPAEPDPLAVRLALLGHAYRAPARLTGQDLTDARATLARWRSLVAELAREPSRPLVAEAARTAFDGLADDLDTAPALRALHVLESRTDLPAGARFETFLRVDRVLGLELERDIGRGPRQLPGEPVRPGA</sequence>
<dbReference type="Proteomes" id="UP000450000">
    <property type="component" value="Unassembled WGS sequence"/>
</dbReference>
<name>A0A6N7L1Q6_9ACTN</name>
<evidence type="ECO:0000313" key="1">
    <source>
        <dbReference type="EMBL" id="MQS16637.1"/>
    </source>
</evidence>
<dbReference type="AlphaFoldDB" id="A0A6N7L1Q6"/>
<proteinExistence type="predicted"/>
<gene>
    <name evidence="1" type="ORF">F7Q99_31735</name>
</gene>
<dbReference type="RefSeq" id="WP_153467953.1">
    <property type="nucleotide sequence ID" value="NZ_WBOF01000003.1"/>
</dbReference>
<evidence type="ECO:0000313" key="2">
    <source>
        <dbReference type="Proteomes" id="UP000450000"/>
    </source>
</evidence>
<keyword evidence="2" id="KW-1185">Reference proteome</keyword>
<dbReference type="EMBL" id="WBOF01000003">
    <property type="protein sequence ID" value="MQS16637.1"/>
    <property type="molecule type" value="Genomic_DNA"/>
</dbReference>
<accession>A0A6N7L1Q6</accession>
<protein>
    <submittedName>
        <fullName evidence="1">Uncharacterized protein</fullName>
    </submittedName>
</protein>
<comment type="caution">
    <text evidence="1">The sequence shown here is derived from an EMBL/GenBank/DDBJ whole genome shotgun (WGS) entry which is preliminary data.</text>
</comment>
<reference evidence="1 2" key="1">
    <citation type="submission" date="2019-09" db="EMBL/GenBank/DDBJ databases">
        <title>Genome Sequences of Streptomyces kaniharaensis ATCC 21070.</title>
        <authorList>
            <person name="Zhu W."/>
            <person name="De Crecy-Lagard V."/>
            <person name="Richards N.G."/>
        </authorList>
    </citation>
    <scope>NUCLEOTIDE SEQUENCE [LARGE SCALE GENOMIC DNA]</scope>
    <source>
        <strain evidence="1 2">SF-557</strain>
    </source>
</reference>